<protein>
    <submittedName>
        <fullName evidence="5">Uncharacterized protein</fullName>
    </submittedName>
</protein>
<accession>A0A0F3IS30</accession>
<dbReference type="PATRIC" id="fig|552518.3.peg.1656"/>
<dbReference type="EMBL" id="LAJY01000267">
    <property type="protein sequence ID" value="KJV09521.1"/>
    <property type="molecule type" value="Genomic_DNA"/>
</dbReference>
<evidence type="ECO:0000259" key="4">
    <source>
        <dbReference type="Pfam" id="PF23357"/>
    </source>
</evidence>
<dbReference type="Proteomes" id="UP000033774">
    <property type="component" value="Unassembled WGS sequence"/>
</dbReference>
<feature type="coiled-coil region" evidence="1">
    <location>
        <begin position="518"/>
        <end position="549"/>
    </location>
</feature>
<dbReference type="OrthoDB" id="9777219at2"/>
<keyword evidence="2" id="KW-1133">Transmembrane helix</keyword>
<feature type="domain" description="ABC-type uncharacterised transport system" evidence="3">
    <location>
        <begin position="180"/>
        <end position="488"/>
    </location>
</feature>
<feature type="domain" description="DUF7088" evidence="4">
    <location>
        <begin position="42"/>
        <end position="142"/>
    </location>
</feature>
<dbReference type="Pfam" id="PF09822">
    <property type="entry name" value="ABC_transp_aux"/>
    <property type="match status" value="1"/>
</dbReference>
<dbReference type="InterPro" id="IPR019196">
    <property type="entry name" value="ABC_transp_unknown"/>
</dbReference>
<dbReference type="RefSeq" id="WP_045775874.1">
    <property type="nucleotide sequence ID" value="NZ_LAJY01000267.1"/>
</dbReference>
<evidence type="ECO:0000313" key="5">
    <source>
        <dbReference type="EMBL" id="KJV09521.1"/>
    </source>
</evidence>
<dbReference type="AlphaFoldDB" id="A0A0F3IS30"/>
<name>A0A0F3IS30_9PROT</name>
<keyword evidence="1" id="KW-0175">Coiled coil</keyword>
<evidence type="ECO:0000256" key="2">
    <source>
        <dbReference type="SAM" id="Phobius"/>
    </source>
</evidence>
<organism evidence="5 6">
    <name type="scientific">Elstera litoralis</name>
    <dbReference type="NCBI Taxonomy" id="552518"/>
    <lineage>
        <taxon>Bacteria</taxon>
        <taxon>Pseudomonadati</taxon>
        <taxon>Pseudomonadota</taxon>
        <taxon>Alphaproteobacteria</taxon>
        <taxon>Rhodospirillales</taxon>
        <taxon>Rhodospirillaceae</taxon>
        <taxon>Elstera</taxon>
    </lineage>
</organism>
<sequence>MTSRFSRQTLVLLGILAALVLIVSVNIIGAGWLRGTRLDLTETKLYTLSPATQRTLGQIEEPITLRLFVSDRLTREVPSFAAYAQRVRDLLKDYASLTRGRLTVEVLSPDPFSPVEDRAVSYGLQGVPIDQGGEQVYFGLVGSNSTDDQEVIAFFAPERERFLEYDLTKMVAKLARPKQRTIGLLSTLPLAGDPALQQQGGSGNWLIYDQLSQGFTIKTLETSVKQIPAEIDVLWVVHPANLPEATLYAIDQFVLKGGRALIQVDPVSEAAASRARMMAMQGMPGTPPASTLEPLFKAWGVQLVPDRVVGDRRNARKVSAGGTATRVQAVDYLAWISVPKAQLAANDSLTGDLQTLSFASAGILEALPGAGTQFTPLASSSSVSMKLDAAKLRGQPDIVALLRGFQSEGLPLTMAARVTGPAKTAYPDALPEGADTAERVTEAQAPLNLVIVADTDMLEERFWAQVQNFFGQKVAVPNAGNGDFITNALDNLAGGSALAGLTSRTIIDRPFTAIRALEQEAETRFRAKEQELQDKIKEIEKKLSELRGREAPVKGQPQTASLSPEQVKEIETFRGDLLRTRAELRDVQLALRTDIEALQSRIRLWTIGAVPVALVVLAVGLGIWRRRRAHAAAAVARTLGQG</sequence>
<gene>
    <name evidence="5" type="ORF">VZ95_10970</name>
</gene>
<dbReference type="Pfam" id="PF23357">
    <property type="entry name" value="DUF7088"/>
    <property type="match status" value="1"/>
</dbReference>
<evidence type="ECO:0000259" key="3">
    <source>
        <dbReference type="Pfam" id="PF09822"/>
    </source>
</evidence>
<dbReference type="InterPro" id="IPR055396">
    <property type="entry name" value="DUF7088"/>
</dbReference>
<keyword evidence="2" id="KW-0472">Membrane</keyword>
<evidence type="ECO:0000313" key="6">
    <source>
        <dbReference type="Proteomes" id="UP000033774"/>
    </source>
</evidence>
<keyword evidence="2" id="KW-0812">Transmembrane</keyword>
<keyword evidence="6" id="KW-1185">Reference proteome</keyword>
<feature type="transmembrane region" description="Helical" evidence="2">
    <location>
        <begin position="602"/>
        <end position="624"/>
    </location>
</feature>
<reference evidence="5 6" key="1">
    <citation type="submission" date="2015-03" db="EMBL/GenBank/DDBJ databases">
        <title>Draft genome sequence of Elstera litoralis.</title>
        <authorList>
            <person name="Rahalkar M.C."/>
            <person name="Dhakephalkar P.K."/>
            <person name="Pore S.D."/>
            <person name="Arora P."/>
            <person name="Kapse N.G."/>
            <person name="Pandit P.S."/>
        </authorList>
    </citation>
    <scope>NUCLEOTIDE SEQUENCE [LARGE SCALE GENOMIC DNA]</scope>
    <source>
        <strain evidence="5 6">Dia-1</strain>
    </source>
</reference>
<evidence type="ECO:0000256" key="1">
    <source>
        <dbReference type="SAM" id="Coils"/>
    </source>
</evidence>
<comment type="caution">
    <text evidence="5">The sequence shown here is derived from an EMBL/GenBank/DDBJ whole genome shotgun (WGS) entry which is preliminary data.</text>
</comment>
<proteinExistence type="predicted"/>